<evidence type="ECO:0000313" key="3">
    <source>
        <dbReference type="Proteomes" id="UP000799753"/>
    </source>
</evidence>
<feature type="transmembrane region" description="Helical" evidence="1">
    <location>
        <begin position="24"/>
        <end position="46"/>
    </location>
</feature>
<keyword evidence="3" id="KW-1185">Reference proteome</keyword>
<dbReference type="AlphaFoldDB" id="A0A6A6SIV9"/>
<keyword evidence="1" id="KW-0812">Transmembrane</keyword>
<keyword evidence="1" id="KW-0472">Membrane</keyword>
<dbReference type="Proteomes" id="UP000799753">
    <property type="component" value="Unassembled WGS sequence"/>
</dbReference>
<evidence type="ECO:0000313" key="2">
    <source>
        <dbReference type="EMBL" id="KAF2646154.1"/>
    </source>
</evidence>
<proteinExistence type="predicted"/>
<accession>A0A6A6SIV9</accession>
<organism evidence="2 3">
    <name type="scientific">Massarina eburnea CBS 473.64</name>
    <dbReference type="NCBI Taxonomy" id="1395130"/>
    <lineage>
        <taxon>Eukaryota</taxon>
        <taxon>Fungi</taxon>
        <taxon>Dikarya</taxon>
        <taxon>Ascomycota</taxon>
        <taxon>Pezizomycotina</taxon>
        <taxon>Dothideomycetes</taxon>
        <taxon>Pleosporomycetidae</taxon>
        <taxon>Pleosporales</taxon>
        <taxon>Massarineae</taxon>
        <taxon>Massarinaceae</taxon>
        <taxon>Massarina</taxon>
    </lineage>
</organism>
<sequence>MLVFFLIAVRNPRDRLTFVLSESLFAFMTLFRSICLGVCVCVCVCVSELQLCVRFIPSGNERRSSVLSGRDLGFFFRVWKFLLVRGLWKNYYTIQYRSHYRYTHTHTVTYTTHHATRPFLH</sequence>
<protein>
    <submittedName>
        <fullName evidence="2">Uncharacterized protein</fullName>
    </submittedName>
</protein>
<reference evidence="2" key="1">
    <citation type="journal article" date="2020" name="Stud. Mycol.">
        <title>101 Dothideomycetes genomes: a test case for predicting lifestyles and emergence of pathogens.</title>
        <authorList>
            <person name="Haridas S."/>
            <person name="Albert R."/>
            <person name="Binder M."/>
            <person name="Bloem J."/>
            <person name="Labutti K."/>
            <person name="Salamov A."/>
            <person name="Andreopoulos B."/>
            <person name="Baker S."/>
            <person name="Barry K."/>
            <person name="Bills G."/>
            <person name="Bluhm B."/>
            <person name="Cannon C."/>
            <person name="Castanera R."/>
            <person name="Culley D."/>
            <person name="Daum C."/>
            <person name="Ezra D."/>
            <person name="Gonzalez J."/>
            <person name="Henrissat B."/>
            <person name="Kuo A."/>
            <person name="Liang C."/>
            <person name="Lipzen A."/>
            <person name="Lutzoni F."/>
            <person name="Magnuson J."/>
            <person name="Mondo S."/>
            <person name="Nolan M."/>
            <person name="Ohm R."/>
            <person name="Pangilinan J."/>
            <person name="Park H.-J."/>
            <person name="Ramirez L."/>
            <person name="Alfaro M."/>
            <person name="Sun H."/>
            <person name="Tritt A."/>
            <person name="Yoshinaga Y."/>
            <person name="Zwiers L.-H."/>
            <person name="Turgeon B."/>
            <person name="Goodwin S."/>
            <person name="Spatafora J."/>
            <person name="Crous P."/>
            <person name="Grigoriev I."/>
        </authorList>
    </citation>
    <scope>NUCLEOTIDE SEQUENCE</scope>
    <source>
        <strain evidence="2">CBS 473.64</strain>
    </source>
</reference>
<evidence type="ECO:0000256" key="1">
    <source>
        <dbReference type="SAM" id="Phobius"/>
    </source>
</evidence>
<keyword evidence="1" id="KW-1133">Transmembrane helix</keyword>
<gene>
    <name evidence="2" type="ORF">P280DRAFT_3041</name>
</gene>
<dbReference type="EMBL" id="MU006776">
    <property type="protein sequence ID" value="KAF2646154.1"/>
    <property type="molecule type" value="Genomic_DNA"/>
</dbReference>
<name>A0A6A6SIV9_9PLEO</name>